<keyword evidence="2" id="KW-0812">Transmembrane</keyword>
<evidence type="ECO:0000313" key="4">
    <source>
        <dbReference type="Proteomes" id="UP000663868"/>
    </source>
</evidence>
<feature type="region of interest" description="Disordered" evidence="1">
    <location>
        <begin position="83"/>
        <end position="103"/>
    </location>
</feature>
<keyword evidence="2" id="KW-0472">Membrane</keyword>
<comment type="caution">
    <text evidence="3">The sequence shown here is derived from an EMBL/GenBank/DDBJ whole genome shotgun (WGS) entry which is preliminary data.</text>
</comment>
<keyword evidence="2" id="KW-1133">Transmembrane helix</keyword>
<feature type="compositionally biased region" description="Basic and acidic residues" evidence="1">
    <location>
        <begin position="83"/>
        <end position="94"/>
    </location>
</feature>
<dbReference type="Proteomes" id="UP000663868">
    <property type="component" value="Unassembled WGS sequence"/>
</dbReference>
<dbReference type="EMBL" id="CAJOBB010000507">
    <property type="protein sequence ID" value="CAF3694837.1"/>
    <property type="molecule type" value="Genomic_DNA"/>
</dbReference>
<proteinExistence type="predicted"/>
<feature type="transmembrane region" description="Helical" evidence="2">
    <location>
        <begin position="30"/>
        <end position="48"/>
    </location>
</feature>
<evidence type="ECO:0000256" key="1">
    <source>
        <dbReference type="SAM" id="MobiDB-lite"/>
    </source>
</evidence>
<organism evidence="3 4">
    <name type="scientific">Adineta steineri</name>
    <dbReference type="NCBI Taxonomy" id="433720"/>
    <lineage>
        <taxon>Eukaryota</taxon>
        <taxon>Metazoa</taxon>
        <taxon>Spiralia</taxon>
        <taxon>Gnathifera</taxon>
        <taxon>Rotifera</taxon>
        <taxon>Eurotatoria</taxon>
        <taxon>Bdelloidea</taxon>
        <taxon>Adinetida</taxon>
        <taxon>Adinetidae</taxon>
        <taxon>Adineta</taxon>
    </lineage>
</organism>
<accession>A0A818U894</accession>
<evidence type="ECO:0000313" key="3">
    <source>
        <dbReference type="EMBL" id="CAF3694837.1"/>
    </source>
</evidence>
<evidence type="ECO:0000256" key="2">
    <source>
        <dbReference type="SAM" id="Phobius"/>
    </source>
</evidence>
<gene>
    <name evidence="3" type="ORF">KXQ929_LOCUS10616</name>
</gene>
<dbReference type="AlphaFoldDB" id="A0A818U894"/>
<protein>
    <submittedName>
        <fullName evidence="3">Uncharacterized protein</fullName>
    </submittedName>
</protein>
<name>A0A818U894_9BILA</name>
<sequence>MRLSRPTLANGERDALSILSGHMYAKHRNIFIGIGTIVVTGLTTFVILRNYTYNTRDRLVNIRREIQNVKPGSESVFEAYHEKLKKRQQEKEHQQQQQELIKT</sequence>
<reference evidence="3" key="1">
    <citation type="submission" date="2021-02" db="EMBL/GenBank/DDBJ databases">
        <authorList>
            <person name="Nowell W R."/>
        </authorList>
    </citation>
    <scope>NUCLEOTIDE SEQUENCE</scope>
</reference>